<feature type="transmembrane region" description="Helical" evidence="8">
    <location>
        <begin position="143"/>
        <end position="168"/>
    </location>
</feature>
<dbReference type="Proteomes" id="UP000095488">
    <property type="component" value="Unassembled WGS sequence"/>
</dbReference>
<dbReference type="InterPro" id="IPR020846">
    <property type="entry name" value="MFS_dom"/>
</dbReference>
<dbReference type="PANTHER" id="PTHR23502">
    <property type="entry name" value="MAJOR FACILITATOR SUPERFAMILY"/>
    <property type="match status" value="1"/>
</dbReference>
<accession>A0ABM9US60</accession>
<evidence type="ECO:0000256" key="8">
    <source>
        <dbReference type="RuleBase" id="RU365088"/>
    </source>
</evidence>
<proteinExistence type="inferred from homology"/>
<feature type="transmembrane region" description="Helical" evidence="8">
    <location>
        <begin position="372"/>
        <end position="393"/>
    </location>
</feature>
<feature type="domain" description="Major facilitator superfamily (MFS) profile" evidence="9">
    <location>
        <begin position="16"/>
        <end position="398"/>
    </location>
</feature>
<evidence type="ECO:0000256" key="2">
    <source>
        <dbReference type="ARBA" id="ARBA00006236"/>
    </source>
</evidence>
<name>A0ABM9US60_SARVE</name>
<dbReference type="RefSeq" id="WP_055259724.1">
    <property type="nucleotide sequence ID" value="NZ_CABIXL010000006.1"/>
</dbReference>
<evidence type="ECO:0000256" key="3">
    <source>
        <dbReference type="ARBA" id="ARBA00022448"/>
    </source>
</evidence>
<feature type="transmembrane region" description="Helical" evidence="8">
    <location>
        <begin position="85"/>
        <end position="104"/>
    </location>
</feature>
<feature type="transmembrane region" description="Helical" evidence="8">
    <location>
        <begin position="347"/>
        <end position="366"/>
    </location>
</feature>
<sequence>MELNENNKPNQKYLGTLGFIIFIGFLSAFVPLSTDLYLPALPKMVNTFHTSEGILNLTITFFFIFYALGMLFWGPLSDKFGRKKILTIGMIIYCVGSLLCANANNIPLLICFRVIQAIGSGSAVSVATAMMKDVYTGKKLVSMLAIVQSIAMTSPVVSPVIGAFILTFTSWKGIFWILTIVSFVSIIGSLLLQETLKNYNTGSLLKVLDNIRVVAKNPGFAVLLFTFAITTLPLMAYITTSSYIYIDGFKLSDQVYSYFYACTAIFLIIGPMAYVRLAKHFTSKKIILFDFVVMILSGIALILIGPSSPIAFALCLIPAMACGNMLRPPSTHLILAQQDTNIGSASSLISFGNTIMGCIGMIIITFNVGNKIVAIGFLYTLIALIALTFWIIFNKKPFIVQVQEHNH</sequence>
<dbReference type="InterPro" id="IPR004812">
    <property type="entry name" value="Efflux_drug-R_Bcr/CmlA"/>
</dbReference>
<dbReference type="InterPro" id="IPR036259">
    <property type="entry name" value="MFS_trans_sf"/>
</dbReference>
<keyword evidence="6 8" id="KW-1133">Transmembrane helix</keyword>
<feature type="transmembrane region" description="Helical" evidence="8">
    <location>
        <begin position="12"/>
        <end position="33"/>
    </location>
</feature>
<organism evidence="10 11">
    <name type="scientific">Sarcina ventriculi</name>
    <name type="common">Clostridium ventriculi</name>
    <dbReference type="NCBI Taxonomy" id="1267"/>
    <lineage>
        <taxon>Bacteria</taxon>
        <taxon>Bacillati</taxon>
        <taxon>Bacillota</taxon>
        <taxon>Clostridia</taxon>
        <taxon>Eubacteriales</taxon>
        <taxon>Clostridiaceae</taxon>
        <taxon>Sarcina</taxon>
    </lineage>
</organism>
<dbReference type="SUPFAM" id="SSF103473">
    <property type="entry name" value="MFS general substrate transporter"/>
    <property type="match status" value="1"/>
</dbReference>
<evidence type="ECO:0000256" key="5">
    <source>
        <dbReference type="ARBA" id="ARBA00022692"/>
    </source>
</evidence>
<keyword evidence="5 8" id="KW-0812">Transmembrane</keyword>
<keyword evidence="7 8" id="KW-0472">Membrane</keyword>
<evidence type="ECO:0000256" key="6">
    <source>
        <dbReference type="ARBA" id="ARBA00022989"/>
    </source>
</evidence>
<keyword evidence="4 8" id="KW-1003">Cell membrane</keyword>
<dbReference type="NCBIfam" id="TIGR00710">
    <property type="entry name" value="efflux_Bcr_CflA"/>
    <property type="match status" value="1"/>
</dbReference>
<comment type="similarity">
    <text evidence="2 8">Belongs to the major facilitator superfamily. Bcr/CmlA family.</text>
</comment>
<dbReference type="Pfam" id="PF07690">
    <property type="entry name" value="MFS_1"/>
    <property type="match status" value="1"/>
</dbReference>
<evidence type="ECO:0000256" key="7">
    <source>
        <dbReference type="ARBA" id="ARBA00023136"/>
    </source>
</evidence>
<evidence type="ECO:0000313" key="10">
    <source>
        <dbReference type="EMBL" id="CUO08241.1"/>
    </source>
</evidence>
<keyword evidence="3 8" id="KW-0813">Transport</keyword>
<evidence type="ECO:0000256" key="1">
    <source>
        <dbReference type="ARBA" id="ARBA00004651"/>
    </source>
</evidence>
<feature type="transmembrane region" description="Helical" evidence="8">
    <location>
        <begin position="287"/>
        <end position="304"/>
    </location>
</feature>
<evidence type="ECO:0000313" key="11">
    <source>
        <dbReference type="Proteomes" id="UP000095488"/>
    </source>
</evidence>
<dbReference type="PROSITE" id="PS50850">
    <property type="entry name" value="MFS"/>
    <property type="match status" value="1"/>
</dbReference>
<dbReference type="PANTHER" id="PTHR23502:SF132">
    <property type="entry name" value="POLYAMINE TRANSPORTER 2-RELATED"/>
    <property type="match status" value="1"/>
</dbReference>
<dbReference type="CDD" id="cd17320">
    <property type="entry name" value="MFS_MdfA_MDR_like"/>
    <property type="match status" value="1"/>
</dbReference>
<reference evidence="10 11" key="1">
    <citation type="submission" date="2015-09" db="EMBL/GenBank/DDBJ databases">
        <authorList>
            <consortium name="Pathogen Informatics"/>
        </authorList>
    </citation>
    <scope>NUCLEOTIDE SEQUENCE [LARGE SCALE GENOMIC DNA]</scope>
    <source>
        <strain evidence="10 11">2789STDY5834858</strain>
    </source>
</reference>
<feature type="transmembrane region" description="Helical" evidence="8">
    <location>
        <begin position="220"/>
        <end position="246"/>
    </location>
</feature>
<feature type="transmembrane region" description="Helical" evidence="8">
    <location>
        <begin position="110"/>
        <end position="131"/>
    </location>
</feature>
<evidence type="ECO:0000256" key="4">
    <source>
        <dbReference type="ARBA" id="ARBA00022475"/>
    </source>
</evidence>
<feature type="transmembrane region" description="Helical" evidence="8">
    <location>
        <begin position="258"/>
        <end position="275"/>
    </location>
</feature>
<dbReference type="EMBL" id="CYZR01000006">
    <property type="protein sequence ID" value="CUO08241.1"/>
    <property type="molecule type" value="Genomic_DNA"/>
</dbReference>
<feature type="transmembrane region" description="Helical" evidence="8">
    <location>
        <begin position="174"/>
        <end position="192"/>
    </location>
</feature>
<comment type="caution">
    <text evidence="10">The sequence shown here is derived from an EMBL/GenBank/DDBJ whole genome shotgun (WGS) entry which is preliminary data.</text>
</comment>
<gene>
    <name evidence="10" type="primary">bcr</name>
    <name evidence="10" type="ORF">ERS852473_01839</name>
</gene>
<dbReference type="InterPro" id="IPR011701">
    <property type="entry name" value="MFS"/>
</dbReference>
<dbReference type="Gene3D" id="1.20.1720.10">
    <property type="entry name" value="Multidrug resistance protein D"/>
    <property type="match status" value="1"/>
</dbReference>
<keyword evidence="11" id="KW-1185">Reference proteome</keyword>
<protein>
    <recommendedName>
        <fullName evidence="8">Bcr/CflA family efflux transporter</fullName>
    </recommendedName>
</protein>
<evidence type="ECO:0000259" key="9">
    <source>
        <dbReference type="PROSITE" id="PS50850"/>
    </source>
</evidence>
<comment type="subcellular location">
    <subcellularLocation>
        <location evidence="1 8">Cell membrane</location>
        <topology evidence="1 8">Multi-pass membrane protein</topology>
    </subcellularLocation>
</comment>
<comment type="caution">
    <text evidence="8">Lacks conserved residue(s) required for the propagation of feature annotation.</text>
</comment>
<feature type="transmembrane region" description="Helical" evidence="8">
    <location>
        <begin position="53"/>
        <end position="73"/>
    </location>
</feature>